<protein>
    <submittedName>
        <fullName evidence="1">Uncharacterized protein</fullName>
    </submittedName>
</protein>
<sequence length="110" mass="12182">MGRKNRVLRKQKAEDKLPEFEVSQDDAGLVAVGDGGRHLMEEAGRQLLPQFLAALHQHVHVAVVLLQEDVGLLVPQDDVFDVGDVPVCWKDTVSPDLLLVLHHVEHLGVK</sequence>
<reference evidence="1" key="1">
    <citation type="journal article" date="2023" name="Science">
        <title>Genome structures resolve the early diversification of teleost fishes.</title>
        <authorList>
            <person name="Parey E."/>
            <person name="Louis A."/>
            <person name="Montfort J."/>
            <person name="Bouchez O."/>
            <person name="Roques C."/>
            <person name="Iampietro C."/>
            <person name="Lluch J."/>
            <person name="Castinel A."/>
            <person name="Donnadieu C."/>
            <person name="Desvignes T."/>
            <person name="Floi Bucao C."/>
            <person name="Jouanno E."/>
            <person name="Wen M."/>
            <person name="Mejri S."/>
            <person name="Dirks R."/>
            <person name="Jansen H."/>
            <person name="Henkel C."/>
            <person name="Chen W.J."/>
            <person name="Zahm M."/>
            <person name="Cabau C."/>
            <person name="Klopp C."/>
            <person name="Thompson A.W."/>
            <person name="Robinson-Rechavi M."/>
            <person name="Braasch I."/>
            <person name="Lecointre G."/>
            <person name="Bobe J."/>
            <person name="Postlethwait J.H."/>
            <person name="Berthelot C."/>
            <person name="Roest Crollius H."/>
            <person name="Guiguen Y."/>
        </authorList>
    </citation>
    <scope>NUCLEOTIDE SEQUENCE</scope>
    <source>
        <strain evidence="1">NC1722</strain>
    </source>
</reference>
<gene>
    <name evidence="1" type="ORF">AAFF_G00043800</name>
</gene>
<comment type="caution">
    <text evidence="1">The sequence shown here is derived from an EMBL/GenBank/DDBJ whole genome shotgun (WGS) entry which is preliminary data.</text>
</comment>
<evidence type="ECO:0000313" key="1">
    <source>
        <dbReference type="EMBL" id="KAJ8394577.1"/>
    </source>
</evidence>
<dbReference type="EMBL" id="JAINUG010000124">
    <property type="protein sequence ID" value="KAJ8394577.1"/>
    <property type="molecule type" value="Genomic_DNA"/>
</dbReference>
<dbReference type="Proteomes" id="UP001221898">
    <property type="component" value="Unassembled WGS sequence"/>
</dbReference>
<dbReference type="AlphaFoldDB" id="A0AAD7S266"/>
<proteinExistence type="predicted"/>
<accession>A0AAD7S266</accession>
<organism evidence="1 2">
    <name type="scientific">Aldrovandia affinis</name>
    <dbReference type="NCBI Taxonomy" id="143900"/>
    <lineage>
        <taxon>Eukaryota</taxon>
        <taxon>Metazoa</taxon>
        <taxon>Chordata</taxon>
        <taxon>Craniata</taxon>
        <taxon>Vertebrata</taxon>
        <taxon>Euteleostomi</taxon>
        <taxon>Actinopterygii</taxon>
        <taxon>Neopterygii</taxon>
        <taxon>Teleostei</taxon>
        <taxon>Notacanthiformes</taxon>
        <taxon>Halosauridae</taxon>
        <taxon>Aldrovandia</taxon>
    </lineage>
</organism>
<name>A0AAD7S266_9TELE</name>
<evidence type="ECO:0000313" key="2">
    <source>
        <dbReference type="Proteomes" id="UP001221898"/>
    </source>
</evidence>
<keyword evidence="2" id="KW-1185">Reference proteome</keyword>